<protein>
    <submittedName>
        <fullName evidence="1">Uncharacterized protein</fullName>
    </submittedName>
</protein>
<dbReference type="EMBL" id="ML994765">
    <property type="protein sequence ID" value="KAF2174840.1"/>
    <property type="molecule type" value="Genomic_DNA"/>
</dbReference>
<keyword evidence="2" id="KW-1185">Reference proteome</keyword>
<dbReference type="Pfam" id="PF11917">
    <property type="entry name" value="DUF3435"/>
    <property type="match status" value="1"/>
</dbReference>
<name>A0A6A6DA62_9PEZI</name>
<dbReference type="OrthoDB" id="4485682at2759"/>
<dbReference type="AlphaFoldDB" id="A0A6A6DA62"/>
<dbReference type="PANTHER" id="PTHR37535">
    <property type="entry name" value="FLUG DOMAIN PROTEIN"/>
    <property type="match status" value="1"/>
</dbReference>
<evidence type="ECO:0000313" key="1">
    <source>
        <dbReference type="EMBL" id="KAF2174840.1"/>
    </source>
</evidence>
<sequence>MSRWINPERPWKLTTEQSASVNKDPRIERLLQRQAKLKGKLSRQDESKKLGKEIRKEKQRLRHALRVQIRKNWDREQAERDIQLQLSGAKFSDKMKTNLKRSPERTPQHNRLIETVLSLPGSSLKEEAYRRSAAIDAIIAYYNIEEGETPGVQHKALEAAIHSFFTLGDLSKHFKRKHLIFVKAKVFTTISVTYYRKDLDRCFCPSQTMVLHHYVNRCRVDREHC</sequence>
<gene>
    <name evidence="1" type="ORF">K469DRAFT_685226</name>
</gene>
<organism evidence="1 2">
    <name type="scientific">Zopfia rhizophila CBS 207.26</name>
    <dbReference type="NCBI Taxonomy" id="1314779"/>
    <lineage>
        <taxon>Eukaryota</taxon>
        <taxon>Fungi</taxon>
        <taxon>Dikarya</taxon>
        <taxon>Ascomycota</taxon>
        <taxon>Pezizomycotina</taxon>
        <taxon>Dothideomycetes</taxon>
        <taxon>Dothideomycetes incertae sedis</taxon>
        <taxon>Zopfiaceae</taxon>
        <taxon>Zopfia</taxon>
    </lineage>
</organism>
<dbReference type="Proteomes" id="UP000800200">
    <property type="component" value="Unassembled WGS sequence"/>
</dbReference>
<dbReference type="PANTHER" id="PTHR37535:SF2">
    <property type="entry name" value="FINGER DOMAIN PROTEIN, PUTATIVE (AFU_ORTHOLOGUE AFUA_6G09300)-RELATED"/>
    <property type="match status" value="1"/>
</dbReference>
<dbReference type="InterPro" id="IPR021842">
    <property type="entry name" value="DUF3435"/>
</dbReference>
<evidence type="ECO:0000313" key="2">
    <source>
        <dbReference type="Proteomes" id="UP000800200"/>
    </source>
</evidence>
<accession>A0A6A6DA62</accession>
<proteinExistence type="predicted"/>
<reference evidence="1" key="1">
    <citation type="journal article" date="2020" name="Stud. Mycol.">
        <title>101 Dothideomycetes genomes: a test case for predicting lifestyles and emergence of pathogens.</title>
        <authorList>
            <person name="Haridas S."/>
            <person name="Albert R."/>
            <person name="Binder M."/>
            <person name="Bloem J."/>
            <person name="Labutti K."/>
            <person name="Salamov A."/>
            <person name="Andreopoulos B."/>
            <person name="Baker S."/>
            <person name="Barry K."/>
            <person name="Bills G."/>
            <person name="Bluhm B."/>
            <person name="Cannon C."/>
            <person name="Castanera R."/>
            <person name="Culley D."/>
            <person name="Daum C."/>
            <person name="Ezra D."/>
            <person name="Gonzalez J."/>
            <person name="Henrissat B."/>
            <person name="Kuo A."/>
            <person name="Liang C."/>
            <person name="Lipzen A."/>
            <person name="Lutzoni F."/>
            <person name="Magnuson J."/>
            <person name="Mondo S."/>
            <person name="Nolan M."/>
            <person name="Ohm R."/>
            <person name="Pangilinan J."/>
            <person name="Park H.-J."/>
            <person name="Ramirez L."/>
            <person name="Alfaro M."/>
            <person name="Sun H."/>
            <person name="Tritt A."/>
            <person name="Yoshinaga Y."/>
            <person name="Zwiers L.-H."/>
            <person name="Turgeon B."/>
            <person name="Goodwin S."/>
            <person name="Spatafora J."/>
            <person name="Crous P."/>
            <person name="Grigoriev I."/>
        </authorList>
    </citation>
    <scope>NUCLEOTIDE SEQUENCE</scope>
    <source>
        <strain evidence="1">CBS 207.26</strain>
    </source>
</reference>